<dbReference type="SUPFAM" id="SSF53756">
    <property type="entry name" value="UDP-Glycosyltransferase/glycogen phosphorylase"/>
    <property type="match status" value="1"/>
</dbReference>
<dbReference type="EMBL" id="BAABHD010000030">
    <property type="protein sequence ID" value="GAA4458816.1"/>
    <property type="molecule type" value="Genomic_DNA"/>
</dbReference>
<dbReference type="RefSeq" id="WP_345244840.1">
    <property type="nucleotide sequence ID" value="NZ_BAABHD010000030.1"/>
</dbReference>
<dbReference type="PANTHER" id="PTHR45947">
    <property type="entry name" value="SULFOQUINOVOSYL TRANSFERASE SQD2"/>
    <property type="match status" value="1"/>
</dbReference>
<dbReference type="Pfam" id="PF00534">
    <property type="entry name" value="Glycos_transf_1"/>
    <property type="match status" value="1"/>
</dbReference>
<dbReference type="InterPro" id="IPR050194">
    <property type="entry name" value="Glycosyltransferase_grp1"/>
</dbReference>
<evidence type="ECO:0000259" key="2">
    <source>
        <dbReference type="Pfam" id="PF13579"/>
    </source>
</evidence>
<dbReference type="Pfam" id="PF13579">
    <property type="entry name" value="Glyco_trans_4_4"/>
    <property type="match status" value="1"/>
</dbReference>
<accession>A0ABP8N3C2</accession>
<name>A0ABP8N3C2_9BACT</name>
<gene>
    <name evidence="3" type="ORF">GCM10023189_31680</name>
</gene>
<comment type="caution">
    <text evidence="3">The sequence shown here is derived from an EMBL/GenBank/DDBJ whole genome shotgun (WGS) entry which is preliminary data.</text>
</comment>
<reference evidence="4" key="1">
    <citation type="journal article" date="2019" name="Int. J. Syst. Evol. Microbiol.">
        <title>The Global Catalogue of Microorganisms (GCM) 10K type strain sequencing project: providing services to taxonomists for standard genome sequencing and annotation.</title>
        <authorList>
            <consortium name="The Broad Institute Genomics Platform"/>
            <consortium name="The Broad Institute Genome Sequencing Center for Infectious Disease"/>
            <person name="Wu L."/>
            <person name="Ma J."/>
        </authorList>
    </citation>
    <scope>NUCLEOTIDE SEQUENCE [LARGE SCALE GENOMIC DNA]</scope>
    <source>
        <strain evidence="4">JCM 17927</strain>
    </source>
</reference>
<feature type="domain" description="Glycosyltransferase subfamily 4-like N-terminal" evidence="2">
    <location>
        <begin position="27"/>
        <end position="184"/>
    </location>
</feature>
<evidence type="ECO:0000313" key="3">
    <source>
        <dbReference type="EMBL" id="GAA4458816.1"/>
    </source>
</evidence>
<dbReference type="Proteomes" id="UP001501175">
    <property type="component" value="Unassembled WGS sequence"/>
</dbReference>
<proteinExistence type="predicted"/>
<keyword evidence="4" id="KW-1185">Reference proteome</keyword>
<dbReference type="CDD" id="cd03794">
    <property type="entry name" value="GT4_WbuB-like"/>
    <property type="match status" value="1"/>
</dbReference>
<evidence type="ECO:0000313" key="4">
    <source>
        <dbReference type="Proteomes" id="UP001501175"/>
    </source>
</evidence>
<feature type="domain" description="Glycosyl transferase family 1" evidence="1">
    <location>
        <begin position="211"/>
        <end position="356"/>
    </location>
</feature>
<dbReference type="Gene3D" id="3.40.50.2000">
    <property type="entry name" value="Glycogen Phosphorylase B"/>
    <property type="match status" value="2"/>
</dbReference>
<evidence type="ECO:0000259" key="1">
    <source>
        <dbReference type="Pfam" id="PF00534"/>
    </source>
</evidence>
<dbReference type="PANTHER" id="PTHR45947:SF3">
    <property type="entry name" value="SULFOQUINOVOSYL TRANSFERASE SQD2"/>
    <property type="match status" value="1"/>
</dbReference>
<dbReference type="InterPro" id="IPR028098">
    <property type="entry name" value="Glyco_trans_4-like_N"/>
</dbReference>
<organism evidence="3 4">
    <name type="scientific">Nibrella saemangeumensis</name>
    <dbReference type="NCBI Taxonomy" id="1084526"/>
    <lineage>
        <taxon>Bacteria</taxon>
        <taxon>Pseudomonadati</taxon>
        <taxon>Bacteroidota</taxon>
        <taxon>Cytophagia</taxon>
        <taxon>Cytophagales</taxon>
        <taxon>Spirosomataceae</taxon>
        <taxon>Nibrella</taxon>
    </lineage>
</organism>
<protein>
    <submittedName>
        <fullName evidence="3">Glycosyltransferase family 4 protein</fullName>
    </submittedName>
</protein>
<sequence length="405" mass="45791">MKILYLTFYFKPDLCAGSFRNTPLVDELSALLTNDDHIHVVTTQPNRYQTFQIEAPAHEQRGNVTIDRVAIPPHASGLNDQVRSFSTYYRQTLRLTRNNQYDLVVASSSRLFTAFLGAWLARRQQVPLFLDIRDIFREAILEILKKPMLSLALNPFLWLVERFTFGYARHINLVSEGFRAYFNRYPQATYSFFTNGIDDEFLDTPASDPVRPAGPRTLLYAGNIGEGQGLHKVIPQAARQLGADYRFLVVGDGGAKAKLLDAIAQEQVSNVEVRQPVDRTELRQLYHQADYLFLHLNDFKALEKVLPSKVFEYAATDKPIVAGVGGYAYQFLKKNVGNCLLFTPGDVDSLVEQLRRMPVTHVSRTAFVGQFQRRTIMQQMARQILKTAGSHPQPASVDTLTTVSA</sequence>
<dbReference type="InterPro" id="IPR001296">
    <property type="entry name" value="Glyco_trans_1"/>
</dbReference>